<dbReference type="AlphaFoldDB" id="B8GG57"/>
<dbReference type="GeneID" id="7270510"/>
<evidence type="ECO:0000313" key="1">
    <source>
        <dbReference type="EMBL" id="ACL16131.1"/>
    </source>
</evidence>
<protein>
    <submittedName>
        <fullName evidence="1">Uncharacterized protein</fullName>
    </submittedName>
</protein>
<dbReference type="OrthoDB" id="124415at2157"/>
<name>B8GG57_METPE</name>
<dbReference type="STRING" id="521011.Mpal_0769"/>
<dbReference type="EMBL" id="CP001338">
    <property type="protein sequence ID" value="ACL16131.1"/>
    <property type="molecule type" value="Genomic_DNA"/>
</dbReference>
<organism evidence="1 2">
    <name type="scientific">Methanosphaerula palustris (strain ATCC BAA-1556 / DSM 19958 / E1-9c)</name>
    <dbReference type="NCBI Taxonomy" id="521011"/>
    <lineage>
        <taxon>Archaea</taxon>
        <taxon>Methanobacteriati</taxon>
        <taxon>Methanobacteriota</taxon>
        <taxon>Stenosarchaea group</taxon>
        <taxon>Methanomicrobia</taxon>
        <taxon>Methanomicrobiales</taxon>
        <taxon>Methanoregulaceae</taxon>
        <taxon>Methanosphaerula</taxon>
    </lineage>
</organism>
<accession>B8GG57</accession>
<dbReference type="HOGENOM" id="CLU_958512_0_0_2"/>
<dbReference type="Proteomes" id="UP000002457">
    <property type="component" value="Chromosome"/>
</dbReference>
<gene>
    <name evidence="1" type="ordered locus">Mpal_0769</name>
</gene>
<dbReference type="PROSITE" id="PS51257">
    <property type="entry name" value="PROKAR_LIPOPROTEIN"/>
    <property type="match status" value="1"/>
</dbReference>
<evidence type="ECO:0000313" key="2">
    <source>
        <dbReference type="Proteomes" id="UP000002457"/>
    </source>
</evidence>
<keyword evidence="2" id="KW-1185">Reference proteome</keyword>
<sequence length="290" mass="30315" precursor="true">MKKIPVIILAGVVCVMLFAAGCTSSPGTTPATPAATTAAPMTTLPTVPTPAVSAPESPSWSGTWNTSYSNGTDGAVTEVITLTQTGSSVIGTYHAGKGTLNGTVQEGRLTGIWHDSDANGTYSGFFAFNRSADKNSFTGRWVNTADGADALKNTTQFWNGVMVPATMTAPAAASASEKKSWSGMWSTIWTSEDNSNLTAGDDITFTQTGSSVTGTYINASGNYTGSLTGTVQGAWLNGTWSENDKTGTYGGPMKFELSADGNSFTGTWTYTQDGAYVQNNATYLWNGVRR</sequence>
<reference evidence="1 2" key="1">
    <citation type="journal article" date="2015" name="Genome Announc.">
        <title>Complete Genome Sequence of Methanosphaerula palustris E1-9CT, a Hydrogenotrophic Methanogen Isolated from a Minerotrophic Fen Peatland.</title>
        <authorList>
            <person name="Cadillo-Quiroz H."/>
            <person name="Browne P."/>
            <person name="Kyrpides N."/>
            <person name="Woyke T."/>
            <person name="Goodwin L."/>
            <person name="Detter C."/>
            <person name="Yavitt J.B."/>
            <person name="Zinder S.H."/>
        </authorList>
    </citation>
    <scope>NUCLEOTIDE SEQUENCE [LARGE SCALE GENOMIC DNA]</scope>
    <source>
        <strain evidence="2">ATCC BAA-1556 / DSM 19958 / E1-9c</strain>
    </source>
</reference>
<dbReference type="eggNOG" id="arCOG09448">
    <property type="taxonomic scope" value="Archaea"/>
</dbReference>
<proteinExistence type="predicted"/>
<dbReference type="KEGG" id="mpl:Mpal_0769"/>
<dbReference type="RefSeq" id="WP_012617450.1">
    <property type="nucleotide sequence ID" value="NC_011832.1"/>
</dbReference>